<dbReference type="GO" id="GO:0046464">
    <property type="term" value="P:acylglycerol catabolic process"/>
    <property type="evidence" value="ECO:0007669"/>
    <property type="project" value="TreeGrafter"/>
</dbReference>
<dbReference type="PANTHER" id="PTHR43798:SF5">
    <property type="entry name" value="MONOACYLGLYCEROL LIPASE ABHD6"/>
    <property type="match status" value="1"/>
</dbReference>
<protein>
    <submittedName>
        <fullName evidence="3">Alpha/beta hydrolase</fullName>
    </submittedName>
</protein>
<comment type="caution">
    <text evidence="3">The sequence shown here is derived from an EMBL/GenBank/DDBJ whole genome shotgun (WGS) entry which is preliminary data.</text>
</comment>
<dbReference type="InterPro" id="IPR029058">
    <property type="entry name" value="AB_hydrolase_fold"/>
</dbReference>
<feature type="chain" id="PRO_5017293582" evidence="1">
    <location>
        <begin position="16"/>
        <end position="240"/>
    </location>
</feature>
<evidence type="ECO:0000313" key="3">
    <source>
        <dbReference type="EMBL" id="GBR75687.1"/>
    </source>
</evidence>
<evidence type="ECO:0000259" key="2">
    <source>
        <dbReference type="Pfam" id="PF12146"/>
    </source>
</evidence>
<organism evidence="3 4">
    <name type="scientific">Candidatus Termititenax persephonae</name>
    <dbReference type="NCBI Taxonomy" id="2218525"/>
    <lineage>
        <taxon>Bacteria</taxon>
        <taxon>Bacillati</taxon>
        <taxon>Candidatus Margulisiibacteriota</taxon>
        <taxon>Candidatus Termititenacia</taxon>
        <taxon>Candidatus Termititenacales</taxon>
        <taxon>Candidatus Termititenacaceae</taxon>
        <taxon>Candidatus Termititenax</taxon>
    </lineage>
</organism>
<dbReference type="Pfam" id="PF12146">
    <property type="entry name" value="Hydrolase_4"/>
    <property type="match status" value="1"/>
</dbReference>
<reference evidence="3 4" key="1">
    <citation type="journal article" date="2019" name="ISME J.">
        <title>Genome analyses of uncultured TG2/ZB3 bacteria in 'Margulisbacteria' specifically attached to ectosymbiotic spirochetes of protists in the termite gut.</title>
        <authorList>
            <person name="Utami Y.D."/>
            <person name="Kuwahara H."/>
            <person name="Igai K."/>
            <person name="Murakami T."/>
            <person name="Sugaya K."/>
            <person name="Morikawa T."/>
            <person name="Nagura Y."/>
            <person name="Yuki M."/>
            <person name="Deevong P."/>
            <person name="Inoue T."/>
            <person name="Kihara K."/>
            <person name="Lo N."/>
            <person name="Yamada A."/>
            <person name="Ohkuma M."/>
            <person name="Hongoh Y."/>
        </authorList>
    </citation>
    <scope>NUCLEOTIDE SEQUENCE [LARGE SCALE GENOMIC DNA]</scope>
    <source>
        <strain evidence="3">NkOx7-02</strain>
    </source>
</reference>
<name>A0A388TFP6_9BACT</name>
<dbReference type="GO" id="GO:0016020">
    <property type="term" value="C:membrane"/>
    <property type="evidence" value="ECO:0007669"/>
    <property type="project" value="TreeGrafter"/>
</dbReference>
<dbReference type="SUPFAM" id="SSF53474">
    <property type="entry name" value="alpha/beta-Hydrolases"/>
    <property type="match status" value="1"/>
</dbReference>
<keyword evidence="1" id="KW-0732">Signal</keyword>
<dbReference type="PANTHER" id="PTHR43798">
    <property type="entry name" value="MONOACYLGLYCEROL LIPASE"/>
    <property type="match status" value="1"/>
</dbReference>
<proteinExistence type="predicted"/>
<evidence type="ECO:0000256" key="1">
    <source>
        <dbReference type="SAM" id="SignalP"/>
    </source>
</evidence>
<dbReference type="AlphaFoldDB" id="A0A388TFP6"/>
<dbReference type="Proteomes" id="UP000275925">
    <property type="component" value="Unassembled WGS sequence"/>
</dbReference>
<feature type="signal peptide" evidence="1">
    <location>
        <begin position="1"/>
        <end position="15"/>
    </location>
</feature>
<feature type="domain" description="Serine aminopeptidase S33" evidence="2">
    <location>
        <begin position="50"/>
        <end position="166"/>
    </location>
</feature>
<gene>
    <name evidence="3" type="ORF">NO2_0337</name>
</gene>
<keyword evidence="3" id="KW-0378">Hydrolase</keyword>
<evidence type="ECO:0000313" key="4">
    <source>
        <dbReference type="Proteomes" id="UP000275925"/>
    </source>
</evidence>
<accession>A0A388TFP6</accession>
<keyword evidence="4" id="KW-1185">Reference proteome</keyword>
<dbReference type="InterPro" id="IPR022742">
    <property type="entry name" value="Hydrolase_4"/>
</dbReference>
<dbReference type="InterPro" id="IPR050266">
    <property type="entry name" value="AB_hydrolase_sf"/>
</dbReference>
<sequence length="240" mass="27132">MRKLFFIFLLSSLFAAEYSLYLPQRVEIPCPRGLTMVGTYYAVNSTQNYAVILIHGLGRNRGDWNDLARYLQKEGIAALSIDLRGHGESLASDKRSWRSFGDADYAAFVNDLSAVLQYAGRNLKFTPRKTGLLGQGLGANLACQLAERNPNMPGVILLSPGLDYKGVKLTVKNYRKPIYALCSRFEENSLEALEYLRTNYTGKYKSDIYDHKGTLISLFRQKFTLPENAAKWFKQIFADT</sequence>
<dbReference type="Gene3D" id="3.40.50.1820">
    <property type="entry name" value="alpha/beta hydrolase"/>
    <property type="match status" value="1"/>
</dbReference>
<dbReference type="GO" id="GO:0047372">
    <property type="term" value="F:monoacylglycerol lipase activity"/>
    <property type="evidence" value="ECO:0007669"/>
    <property type="project" value="TreeGrafter"/>
</dbReference>
<dbReference type="EMBL" id="BGZO01000006">
    <property type="protein sequence ID" value="GBR75687.1"/>
    <property type="molecule type" value="Genomic_DNA"/>
</dbReference>